<evidence type="ECO:0000256" key="1">
    <source>
        <dbReference type="ARBA" id="ARBA00006068"/>
    </source>
</evidence>
<reference evidence="4 5" key="1">
    <citation type="journal article" date="2016" name="Nat. Commun.">
        <title>Thousands of microbial genomes shed light on interconnected biogeochemical processes in an aquifer system.</title>
        <authorList>
            <person name="Anantharaman K."/>
            <person name="Brown C.T."/>
            <person name="Hug L.A."/>
            <person name="Sharon I."/>
            <person name="Castelle C.J."/>
            <person name="Probst A.J."/>
            <person name="Thomas B.C."/>
            <person name="Singh A."/>
            <person name="Wilkins M.J."/>
            <person name="Karaoz U."/>
            <person name="Brodie E.L."/>
            <person name="Williams K.H."/>
            <person name="Hubbard S.S."/>
            <person name="Banfield J.F."/>
        </authorList>
    </citation>
    <scope>NUCLEOTIDE SEQUENCE [LARGE SCALE GENOMIC DNA]</scope>
</reference>
<keyword evidence="2" id="KW-0812">Transmembrane</keyword>
<evidence type="ECO:0000256" key="2">
    <source>
        <dbReference type="SAM" id="Phobius"/>
    </source>
</evidence>
<dbReference type="EMBL" id="MEUG01000001">
    <property type="protein sequence ID" value="OGC27743.1"/>
    <property type="molecule type" value="Genomic_DNA"/>
</dbReference>
<sequence>MEKTGRPNNSTRLLALFTLIGGIVYFYLTVFTPHLVPVFLRIGSVRVPTNILILGIDMNYDRFTGQRIVDMNGRTDTIIIARIDPVGYKLKLLSIPRDTVVDIPGYGPQKINAANVYGGTDLVKETIYKLTGLHLDKHIFVNAAAAVALVDLLGGVDVYVDKDMYYTDNAQKLYINLKQGQQRLSGRDAEGFLRFRHDTYGDLTRISRQQRFMLAIFKEFARPENILKAPIGLEIARQHFHTNMPLGAIIRLLNFTRMIGEKDIVTYTASGEPQDIPGVGSALITDRKNLENVLKEFQ</sequence>
<dbReference type="PANTHER" id="PTHR33392:SF6">
    <property type="entry name" value="POLYISOPRENYL-TEICHOIC ACID--PEPTIDOGLYCAN TEICHOIC ACID TRANSFERASE TAGU"/>
    <property type="match status" value="1"/>
</dbReference>
<dbReference type="Pfam" id="PF03816">
    <property type="entry name" value="LytR_cpsA_psr"/>
    <property type="match status" value="1"/>
</dbReference>
<proteinExistence type="inferred from homology"/>
<dbReference type="Proteomes" id="UP000178602">
    <property type="component" value="Unassembled WGS sequence"/>
</dbReference>
<evidence type="ECO:0000313" key="5">
    <source>
        <dbReference type="Proteomes" id="UP000178602"/>
    </source>
</evidence>
<organism evidence="4 5">
    <name type="scientific">candidate division WOR-1 bacterium RIFOXYC12_FULL_54_18</name>
    <dbReference type="NCBI Taxonomy" id="1802584"/>
    <lineage>
        <taxon>Bacteria</taxon>
        <taxon>Bacillati</taxon>
        <taxon>Saganbacteria</taxon>
    </lineage>
</organism>
<keyword evidence="2" id="KW-1133">Transmembrane helix</keyword>
<dbReference type="Gene3D" id="3.40.630.190">
    <property type="entry name" value="LCP protein"/>
    <property type="match status" value="1"/>
</dbReference>
<evidence type="ECO:0000313" key="4">
    <source>
        <dbReference type="EMBL" id="OGC27743.1"/>
    </source>
</evidence>
<accession>A0A1F4T6N4</accession>
<dbReference type="InterPro" id="IPR004474">
    <property type="entry name" value="LytR_CpsA_psr"/>
</dbReference>
<dbReference type="NCBIfam" id="TIGR00350">
    <property type="entry name" value="lytR_cpsA_psr"/>
    <property type="match status" value="1"/>
</dbReference>
<feature type="transmembrane region" description="Helical" evidence="2">
    <location>
        <begin position="12"/>
        <end position="31"/>
    </location>
</feature>
<keyword evidence="2" id="KW-0472">Membrane</keyword>
<dbReference type="AlphaFoldDB" id="A0A1F4T6N4"/>
<comment type="similarity">
    <text evidence="1">Belongs to the LytR/CpsA/Psr (LCP) family.</text>
</comment>
<name>A0A1F4T6N4_UNCSA</name>
<comment type="caution">
    <text evidence="4">The sequence shown here is derived from an EMBL/GenBank/DDBJ whole genome shotgun (WGS) entry which is preliminary data.</text>
</comment>
<gene>
    <name evidence="4" type="ORF">A3K49_01850</name>
</gene>
<evidence type="ECO:0000259" key="3">
    <source>
        <dbReference type="Pfam" id="PF03816"/>
    </source>
</evidence>
<protein>
    <recommendedName>
        <fullName evidence="3">Cell envelope-related transcriptional attenuator domain-containing protein</fullName>
    </recommendedName>
</protein>
<dbReference type="InterPro" id="IPR050922">
    <property type="entry name" value="LytR/CpsA/Psr_CW_biosynth"/>
</dbReference>
<feature type="domain" description="Cell envelope-related transcriptional attenuator" evidence="3">
    <location>
        <begin position="74"/>
        <end position="220"/>
    </location>
</feature>
<dbReference type="PANTHER" id="PTHR33392">
    <property type="entry name" value="POLYISOPRENYL-TEICHOIC ACID--PEPTIDOGLYCAN TEICHOIC ACID TRANSFERASE TAGU"/>
    <property type="match status" value="1"/>
</dbReference>